<reference evidence="2 3" key="1">
    <citation type="journal article" date="2013" name="Environ. Microbiol.">
        <title>Genome analysis of Chitinivibrio alkaliphilus gen. nov., sp. nov., a novel extremely haloalkaliphilic anaerobic chitinolytic bacterium from the candidate phylum Termite Group 3.</title>
        <authorList>
            <person name="Sorokin D.Y."/>
            <person name="Gumerov V.M."/>
            <person name="Rakitin A.L."/>
            <person name="Beletsky A.V."/>
            <person name="Damste J.S."/>
            <person name="Muyzer G."/>
            <person name="Mardanov A.V."/>
            <person name="Ravin N.V."/>
        </authorList>
    </citation>
    <scope>NUCLEOTIDE SEQUENCE [LARGE SCALE GENOMIC DNA]</scope>
    <source>
        <strain evidence="2 3">ACht1</strain>
    </source>
</reference>
<keyword evidence="3" id="KW-1185">Reference proteome</keyword>
<dbReference type="SUPFAM" id="SSF53807">
    <property type="entry name" value="Helical backbone' metal receptor"/>
    <property type="match status" value="1"/>
</dbReference>
<evidence type="ECO:0000256" key="1">
    <source>
        <dbReference type="SAM" id="SignalP"/>
    </source>
</evidence>
<evidence type="ECO:0000313" key="3">
    <source>
        <dbReference type="Proteomes" id="UP000017148"/>
    </source>
</evidence>
<sequence length="301" mass="33848">MRYILILLLLCIGCSDRAHEAGAPKQLLTHHIFIAHLAEELTERTPVEVSSPADDYTTIETLAEELRTKKEWIAGKAPHSDAVITLARLIPEDQLFTHVRRHNLHAVEIDISRSYYEGAPSPAVLRDTAGSANPYIWLSPQNILAMAYTLQRDLKRLYPAYAETISQNFQSFRQEMRALQRTFGTKYAQLARFETALMDPAYAYLAEDINLFITHRFPHESDWDSADSSRFITGLTAGEFSLVMHRWNPGGTIDSLCTAHGVSLITPPLGVPAAEGFQNGIIPFYEHLYKSVYTGLKGQTQ</sequence>
<protein>
    <submittedName>
        <fullName evidence="2">ABC-type metal ion transport system, periplasmic component/surface adhesin</fullName>
    </submittedName>
</protein>
<evidence type="ECO:0000313" key="2">
    <source>
        <dbReference type="EMBL" id="ERP38918.1"/>
    </source>
</evidence>
<accession>U7DBH9</accession>
<dbReference type="InterPro" id="IPR006127">
    <property type="entry name" value="ZnuA-like"/>
</dbReference>
<dbReference type="Proteomes" id="UP000017148">
    <property type="component" value="Unassembled WGS sequence"/>
</dbReference>
<dbReference type="EMBL" id="ASJR01000003">
    <property type="protein sequence ID" value="ERP38918.1"/>
    <property type="molecule type" value="Genomic_DNA"/>
</dbReference>
<organism evidence="2 3">
    <name type="scientific">Chitinivibrio alkaliphilus ACht1</name>
    <dbReference type="NCBI Taxonomy" id="1313304"/>
    <lineage>
        <taxon>Bacteria</taxon>
        <taxon>Pseudomonadati</taxon>
        <taxon>Fibrobacterota</taxon>
        <taxon>Chitinivibrionia</taxon>
        <taxon>Chitinivibrionales</taxon>
        <taxon>Chitinivibrionaceae</taxon>
        <taxon>Chitinivibrio</taxon>
    </lineage>
</organism>
<dbReference type="PANTHER" id="PTHR42953:SF4">
    <property type="entry name" value="METAL ABC TRANSPORTER SUBSTRATE-BINDING PROTEIN"/>
    <property type="match status" value="1"/>
</dbReference>
<comment type="caution">
    <text evidence="2">The sequence shown here is derived from an EMBL/GenBank/DDBJ whole genome shotgun (WGS) entry which is preliminary data.</text>
</comment>
<dbReference type="Pfam" id="PF01297">
    <property type="entry name" value="ZnuA"/>
    <property type="match status" value="1"/>
</dbReference>
<dbReference type="STRING" id="1313304.CALK_0406"/>
<dbReference type="eggNOG" id="COG0803">
    <property type="taxonomic scope" value="Bacteria"/>
</dbReference>
<dbReference type="GO" id="GO:0046872">
    <property type="term" value="F:metal ion binding"/>
    <property type="evidence" value="ECO:0007669"/>
    <property type="project" value="InterPro"/>
</dbReference>
<dbReference type="GO" id="GO:0030001">
    <property type="term" value="P:metal ion transport"/>
    <property type="evidence" value="ECO:0007669"/>
    <property type="project" value="InterPro"/>
</dbReference>
<keyword evidence="1" id="KW-0732">Signal</keyword>
<dbReference type="Gene3D" id="3.40.50.1980">
    <property type="entry name" value="Nitrogenase molybdenum iron protein domain"/>
    <property type="match status" value="1"/>
</dbReference>
<dbReference type="InterPro" id="IPR050492">
    <property type="entry name" value="Bact_metal-bind_prot9"/>
</dbReference>
<dbReference type="OrthoDB" id="6104586at2"/>
<dbReference type="RefSeq" id="WP_022635946.1">
    <property type="nucleotide sequence ID" value="NZ_ASJR01000003.1"/>
</dbReference>
<gene>
    <name evidence="2" type="ORF">CALK_0406</name>
</gene>
<dbReference type="AlphaFoldDB" id="U7DBH9"/>
<feature type="chain" id="PRO_5004680727" evidence="1">
    <location>
        <begin position="21"/>
        <end position="301"/>
    </location>
</feature>
<dbReference type="PANTHER" id="PTHR42953">
    <property type="entry name" value="HIGH-AFFINITY ZINC UPTAKE SYSTEM PROTEIN ZNUA-RELATED"/>
    <property type="match status" value="1"/>
</dbReference>
<proteinExistence type="predicted"/>
<name>U7DBH9_9BACT</name>
<feature type="signal peptide" evidence="1">
    <location>
        <begin position="1"/>
        <end position="20"/>
    </location>
</feature>